<dbReference type="InterPro" id="IPR044023">
    <property type="entry name" value="Ig_7"/>
</dbReference>
<dbReference type="Pfam" id="PF19081">
    <property type="entry name" value="Ig_7"/>
    <property type="match status" value="1"/>
</dbReference>
<dbReference type="NCBIfam" id="TIGR04131">
    <property type="entry name" value="Bac_Flav_CTERM"/>
    <property type="match status" value="1"/>
</dbReference>
<dbReference type="InterPro" id="IPR013783">
    <property type="entry name" value="Ig-like_fold"/>
</dbReference>
<keyword evidence="3" id="KW-1185">Reference proteome</keyword>
<feature type="domain" description="Ig-like" evidence="1">
    <location>
        <begin position="977"/>
        <end position="1051"/>
    </location>
</feature>
<evidence type="ECO:0000313" key="2">
    <source>
        <dbReference type="EMBL" id="GER58833.1"/>
    </source>
</evidence>
<dbReference type="EMBL" id="BKCG01000001">
    <property type="protein sequence ID" value="GER58833.1"/>
    <property type="molecule type" value="Genomic_DNA"/>
</dbReference>
<dbReference type="Proteomes" id="UP000326509">
    <property type="component" value="Unassembled WGS sequence"/>
</dbReference>
<comment type="caution">
    <text evidence="2">The sequence shown here is derived from an EMBL/GenBank/DDBJ whole genome shotgun (WGS) entry which is preliminary data.</text>
</comment>
<sequence length="1153" mass="123745">MVFLCVGLSYGQTTTTVVCADGTLNTTYCYSDNDNTTFTFISDTGFPLRLVFNAGTVENNFDELIVLDTDGVTNLNAGTPYGTAGQLTGITYESTGDTITIGIDSDGSTSCADGLFIPWNFDINCLSCTAPDISFVNDGMCETGQLYSIDVVIADLGSSTAITVTDDQGSAPQTATAPGTLTFGTYDPTAVVSFTVETGDLNCDFTSETISCQATGSCEILDAGPDVALDCETECIDLAADYIAIPNRGTEEYLIQGPLCDLPPLTGGTPTNLTIDDRWTNAIPLDFTFNYYGVDYNDIVIGANGQITFDVGLAGGFNGWNIDPADMIPSADASFPLNTIFGAFHDLNPATNPDPTRINYFVTGTAPYRIFVLNFNMVPHFGGACAGITTTQQILLYESLNVIDVNLIDKPSCDGWNDGLAALGLQGNDLTQFSVPEDRNVGAWSATNENWRFVPNGAPINSSTFEWRDAAGTVIGTDAILNVCPTTTTTYTAALVVELPDGSFEEFTDDVVVTKETGCSFFDCNDTTFNEDFGTGTGLVSDPNTTLNLYDGVDQIGANEYIVSNTSAGLNNGWFQDLEDHTEDDTNGRMIFFNPSELPAEAELYRRTLSVEANTEHFFGFWMTTVYDTDTNICPGGGDPSRIIYRVEQLDGTLIEQGTTEEVVNQSDPQWLRFSLGFNSGANTEVQIVFVNDIFVACGNDLAIDDIFLVAEGEAPVIIAPADLEECNEGGGTATFNLEETITELLDGLDAAAHVITFHNSQEDADSGDNPIATPTAYNNTTNPETIFVRVERLDQPNCFSTTSFNLIILDPIVVTSGLPTEAEFCANADFTGLDATPTNAGVDLSTVTYEWMDATGAVVSTDAIYVPTTTGIHTVTVTVPPCSVGVFTVDVIVNPVPDVDLGPDVILCNNESYDIIPNIVGDTTGATFEWSTGATDTTITVEVSGTYTLTVTTADGCIVTDEVTVNISDPVTVNLDQDDIEVCPDFDTTITATASEDGVTYQWFRNDEILSGETNSTYTFNLPAGSTTQTYTVVVTNADGCMGEASTVVNLYTNNEFCRISEGISPNGDGFNDSLDLTFLNNRTGIEKLQIFNRLGKVVYELSNYTNQWSGQTDEGDELPTGTYFYVLILNGDDPVFGQTPTGFVYLNREAN</sequence>
<dbReference type="Gene3D" id="2.60.40.10">
    <property type="entry name" value="Immunoglobulins"/>
    <property type="match status" value="1"/>
</dbReference>
<dbReference type="Pfam" id="PF13585">
    <property type="entry name" value="CHU_C"/>
    <property type="match status" value="1"/>
</dbReference>
<dbReference type="AlphaFoldDB" id="A0A5J4IZB2"/>
<reference evidence="2 3" key="1">
    <citation type="submission" date="2019-08" db="EMBL/GenBank/DDBJ databases">
        <title>Draft genome sequence of Ulvibacter marinus type strain NBRC 109484.</title>
        <authorList>
            <person name="Kawano K."/>
            <person name="Ushijima N."/>
            <person name="Kihara M."/>
            <person name="Itoh H."/>
        </authorList>
    </citation>
    <scope>NUCLEOTIDE SEQUENCE [LARGE SCALE GENOMIC DNA]</scope>
    <source>
        <strain evidence="2 3">NBRC 109484</strain>
    </source>
</reference>
<protein>
    <recommendedName>
        <fullName evidence="1">Ig-like domain-containing protein</fullName>
    </recommendedName>
</protein>
<organism evidence="2 3">
    <name type="scientific">Patiriisocius marinus</name>
    <dbReference type="NCBI Taxonomy" id="1397112"/>
    <lineage>
        <taxon>Bacteria</taxon>
        <taxon>Pseudomonadati</taxon>
        <taxon>Bacteroidota</taxon>
        <taxon>Flavobacteriia</taxon>
        <taxon>Flavobacteriales</taxon>
        <taxon>Flavobacteriaceae</taxon>
        <taxon>Patiriisocius</taxon>
    </lineage>
</organism>
<gene>
    <name evidence="2" type="ORF">ULMA_09410</name>
</gene>
<accession>A0A5J4IZB2</accession>
<evidence type="ECO:0000313" key="3">
    <source>
        <dbReference type="Proteomes" id="UP000326509"/>
    </source>
</evidence>
<name>A0A5J4IZB2_9FLAO</name>
<proteinExistence type="predicted"/>
<evidence type="ECO:0000259" key="1">
    <source>
        <dbReference type="Pfam" id="PF19081"/>
    </source>
</evidence>
<dbReference type="InterPro" id="IPR026341">
    <property type="entry name" value="T9SS_type_B"/>
</dbReference>